<organism evidence="1 2">
    <name type="scientific">Eumeta variegata</name>
    <name type="common">Bagworm moth</name>
    <name type="synonym">Eumeta japonica</name>
    <dbReference type="NCBI Taxonomy" id="151549"/>
    <lineage>
        <taxon>Eukaryota</taxon>
        <taxon>Metazoa</taxon>
        <taxon>Ecdysozoa</taxon>
        <taxon>Arthropoda</taxon>
        <taxon>Hexapoda</taxon>
        <taxon>Insecta</taxon>
        <taxon>Pterygota</taxon>
        <taxon>Neoptera</taxon>
        <taxon>Endopterygota</taxon>
        <taxon>Lepidoptera</taxon>
        <taxon>Glossata</taxon>
        <taxon>Ditrysia</taxon>
        <taxon>Tineoidea</taxon>
        <taxon>Psychidae</taxon>
        <taxon>Oiketicinae</taxon>
        <taxon>Eumeta</taxon>
    </lineage>
</organism>
<gene>
    <name evidence="1" type="ORF">EVAR_85500_1</name>
</gene>
<reference evidence="1 2" key="1">
    <citation type="journal article" date="2019" name="Commun. Biol.">
        <title>The bagworm genome reveals a unique fibroin gene that provides high tensile strength.</title>
        <authorList>
            <person name="Kono N."/>
            <person name="Nakamura H."/>
            <person name="Ohtoshi R."/>
            <person name="Tomita M."/>
            <person name="Numata K."/>
            <person name="Arakawa K."/>
        </authorList>
    </citation>
    <scope>NUCLEOTIDE SEQUENCE [LARGE SCALE GENOMIC DNA]</scope>
</reference>
<sequence>MEVIHYLFEFHSKTQELVNLCTEYILTFACGSDRVVKWIRPSSVSPHHEIKFPVVIRFKSDTDPALDDMLHSHSDSGHAIDSNFDPQFDLDPGLILDSDRGPAFDPDSGLDLRRLRLHIRSRSRFEF</sequence>
<keyword evidence="2" id="KW-1185">Reference proteome</keyword>
<name>A0A4C1VD92_EUMVA</name>
<evidence type="ECO:0000313" key="2">
    <source>
        <dbReference type="Proteomes" id="UP000299102"/>
    </source>
</evidence>
<dbReference type="AlphaFoldDB" id="A0A4C1VD92"/>
<dbReference type="EMBL" id="BGZK01000316">
    <property type="protein sequence ID" value="GBP36252.1"/>
    <property type="molecule type" value="Genomic_DNA"/>
</dbReference>
<dbReference type="Proteomes" id="UP000299102">
    <property type="component" value="Unassembled WGS sequence"/>
</dbReference>
<accession>A0A4C1VD92</accession>
<protein>
    <submittedName>
        <fullName evidence="1">Uncharacterized protein</fullName>
    </submittedName>
</protein>
<comment type="caution">
    <text evidence="1">The sequence shown here is derived from an EMBL/GenBank/DDBJ whole genome shotgun (WGS) entry which is preliminary data.</text>
</comment>
<evidence type="ECO:0000313" key="1">
    <source>
        <dbReference type="EMBL" id="GBP36252.1"/>
    </source>
</evidence>
<proteinExistence type="predicted"/>